<comment type="caution">
    <text evidence="3">The sequence shown here is derived from an EMBL/GenBank/DDBJ whole genome shotgun (WGS) entry which is preliminary data.</text>
</comment>
<reference evidence="3 4" key="1">
    <citation type="submission" date="2020-09" db="EMBL/GenBank/DDBJ databases">
        <title>Methylomonas albis sp. nov. and Methylomonas fluvii sp. nov.: Two cold-adapted methanotrophs from the River Elbe and an amended description of Methylovulum psychrotolerans strain Eb1.</title>
        <authorList>
            <person name="Bussmann I.K."/>
            <person name="Klings K.-W."/>
            <person name="Warnstedt J."/>
            <person name="Hoppert M."/>
            <person name="Saborowski A."/>
            <person name="Horn F."/>
            <person name="Liebner S."/>
        </authorList>
    </citation>
    <scope>NUCLEOTIDE SEQUENCE [LARGE SCALE GENOMIC DNA]</scope>
    <source>
        <strain evidence="3 4">EbA</strain>
    </source>
</reference>
<dbReference type="EMBL" id="JACXSS010000001">
    <property type="protein sequence ID" value="MBD9356278.1"/>
    <property type="molecule type" value="Genomic_DNA"/>
</dbReference>
<sequence>MMKYLSCYLLAIFLSGCATLSQQDCQRGDWFGVGLQDGRAGAANDRLHDHQKACSEYGIALNDTQYLAGREQGLKEYCLIENAFKEGLDGHDYHHVCPPAIDAVFSRYHAAALAVHKERAELDRIDSQLSGKENNLSDKKLSDKDRDRIRDDIRQLSRNRDRTRDDLYYHERQLDDFRHESLSYR</sequence>
<name>A0ABR9CZJ2_9GAMM</name>
<dbReference type="InterPro" id="IPR021242">
    <property type="entry name" value="DUF2799"/>
</dbReference>
<accession>A0ABR9CZJ2</accession>
<evidence type="ECO:0000256" key="2">
    <source>
        <dbReference type="SAM" id="SignalP"/>
    </source>
</evidence>
<feature type="region of interest" description="Disordered" evidence="1">
    <location>
        <begin position="132"/>
        <end position="152"/>
    </location>
</feature>
<evidence type="ECO:0000313" key="4">
    <source>
        <dbReference type="Proteomes" id="UP000652176"/>
    </source>
</evidence>
<evidence type="ECO:0000313" key="3">
    <source>
        <dbReference type="EMBL" id="MBD9356278.1"/>
    </source>
</evidence>
<feature type="signal peptide" evidence="2">
    <location>
        <begin position="1"/>
        <end position="20"/>
    </location>
</feature>
<keyword evidence="2" id="KW-0732">Signal</keyword>
<dbReference type="Pfam" id="PF10973">
    <property type="entry name" value="DUF2799"/>
    <property type="match status" value="1"/>
</dbReference>
<gene>
    <name evidence="3" type="ORF">IE877_10310</name>
</gene>
<dbReference type="Proteomes" id="UP000652176">
    <property type="component" value="Unassembled WGS sequence"/>
</dbReference>
<protein>
    <submittedName>
        <fullName evidence="3">DUF2799 domain-containing protein</fullName>
    </submittedName>
</protein>
<proteinExistence type="predicted"/>
<evidence type="ECO:0000256" key="1">
    <source>
        <dbReference type="SAM" id="MobiDB-lite"/>
    </source>
</evidence>
<dbReference type="RefSeq" id="WP_192374647.1">
    <property type="nucleotide sequence ID" value="NZ_CAJHIV010000001.1"/>
</dbReference>
<dbReference type="PROSITE" id="PS51257">
    <property type="entry name" value="PROKAR_LIPOPROTEIN"/>
    <property type="match status" value="1"/>
</dbReference>
<feature type="chain" id="PRO_5046069354" evidence="2">
    <location>
        <begin position="21"/>
        <end position="185"/>
    </location>
</feature>
<organism evidence="3 4">
    <name type="scientific">Methylomonas albis</name>
    <dbReference type="NCBI Taxonomy" id="1854563"/>
    <lineage>
        <taxon>Bacteria</taxon>
        <taxon>Pseudomonadati</taxon>
        <taxon>Pseudomonadota</taxon>
        <taxon>Gammaproteobacteria</taxon>
        <taxon>Methylococcales</taxon>
        <taxon>Methylococcaceae</taxon>
        <taxon>Methylomonas</taxon>
    </lineage>
</organism>
<keyword evidence="4" id="KW-1185">Reference proteome</keyword>
<feature type="compositionally biased region" description="Basic and acidic residues" evidence="1">
    <location>
        <begin position="135"/>
        <end position="152"/>
    </location>
</feature>